<feature type="zinc finger region" description="CHC2-type" evidence="12 14">
    <location>
        <begin position="39"/>
        <end position="63"/>
    </location>
</feature>
<dbReference type="CDD" id="cd03364">
    <property type="entry name" value="TOPRIM_DnaG_primases"/>
    <property type="match status" value="1"/>
</dbReference>
<evidence type="ECO:0000256" key="4">
    <source>
        <dbReference type="ARBA" id="ARBA00022695"/>
    </source>
</evidence>
<feature type="domain" description="Toprim" evidence="17">
    <location>
        <begin position="258"/>
        <end position="337"/>
    </location>
</feature>
<protein>
    <recommendedName>
        <fullName evidence="12 13">DNA primase</fullName>
        <ecNumber evidence="12">2.7.7.101</ecNumber>
    </recommendedName>
</protein>
<dbReference type="GO" id="GO:1990077">
    <property type="term" value="C:primosome complex"/>
    <property type="evidence" value="ECO:0007669"/>
    <property type="project" value="UniProtKB-KW"/>
</dbReference>
<dbReference type="PIRSF" id="PIRSF002811">
    <property type="entry name" value="DnaG"/>
    <property type="match status" value="1"/>
</dbReference>
<keyword evidence="11 12" id="KW-0804">Transcription</keyword>
<evidence type="ECO:0000256" key="6">
    <source>
        <dbReference type="ARBA" id="ARBA00022723"/>
    </source>
</evidence>
<dbReference type="Pfam" id="PF01807">
    <property type="entry name" value="Zn_ribbon_DnaG"/>
    <property type="match status" value="1"/>
</dbReference>
<gene>
    <name evidence="12" type="primary">dnaG</name>
    <name evidence="18" type="ORF">C1280_04675</name>
</gene>
<name>A0A2Z3GRH8_9BACT</name>
<dbReference type="InterPro" id="IPR050219">
    <property type="entry name" value="DnaG_primase"/>
</dbReference>
<keyword evidence="3 12" id="KW-0808">Transferase</keyword>
<evidence type="ECO:0000256" key="3">
    <source>
        <dbReference type="ARBA" id="ARBA00022679"/>
    </source>
</evidence>
<dbReference type="NCBIfam" id="TIGR01391">
    <property type="entry name" value="dnaG"/>
    <property type="match status" value="1"/>
</dbReference>
<dbReference type="GO" id="GO:0005737">
    <property type="term" value="C:cytoplasm"/>
    <property type="evidence" value="ECO:0007669"/>
    <property type="project" value="TreeGrafter"/>
</dbReference>
<feature type="compositionally biased region" description="Basic and acidic residues" evidence="16">
    <location>
        <begin position="440"/>
        <end position="459"/>
    </location>
</feature>
<evidence type="ECO:0000256" key="9">
    <source>
        <dbReference type="ARBA" id="ARBA00022842"/>
    </source>
</evidence>
<dbReference type="InterPro" id="IPR002694">
    <property type="entry name" value="Znf_CHC2"/>
</dbReference>
<dbReference type="EMBL" id="CP025958">
    <property type="protein sequence ID" value="AWM36383.1"/>
    <property type="molecule type" value="Genomic_DNA"/>
</dbReference>
<evidence type="ECO:0000256" key="1">
    <source>
        <dbReference type="ARBA" id="ARBA00022478"/>
    </source>
</evidence>
<dbReference type="InterPro" id="IPR034151">
    <property type="entry name" value="TOPRIM_DnaG_bac"/>
</dbReference>
<comment type="catalytic activity">
    <reaction evidence="12">
        <text>ssDNA + n NTP = ssDNA/pppN(pN)n-1 hybrid + (n-1) diphosphate.</text>
        <dbReference type="EC" id="2.7.7.101"/>
    </reaction>
</comment>
<evidence type="ECO:0000256" key="11">
    <source>
        <dbReference type="ARBA" id="ARBA00023163"/>
    </source>
</evidence>
<keyword evidence="4 12" id="KW-0548">Nucleotidyltransferase</keyword>
<dbReference type="InterPro" id="IPR006295">
    <property type="entry name" value="DNA_primase_DnaG"/>
</dbReference>
<dbReference type="InterPro" id="IPR016136">
    <property type="entry name" value="DNA_helicase_N/primase_C"/>
</dbReference>
<dbReference type="Gene3D" id="1.10.860.10">
    <property type="entry name" value="DNAb Helicase, Chain A"/>
    <property type="match status" value="1"/>
</dbReference>
<dbReference type="InterPro" id="IPR030846">
    <property type="entry name" value="DnaG_bac"/>
</dbReference>
<dbReference type="SUPFAM" id="SSF57783">
    <property type="entry name" value="Zinc beta-ribbon"/>
    <property type="match status" value="1"/>
</dbReference>
<dbReference type="Proteomes" id="UP000245802">
    <property type="component" value="Chromosome"/>
</dbReference>
<dbReference type="AlphaFoldDB" id="A0A2Z3GRH8"/>
<keyword evidence="1 12" id="KW-0240">DNA-directed RNA polymerase</keyword>
<evidence type="ECO:0000256" key="8">
    <source>
        <dbReference type="ARBA" id="ARBA00022833"/>
    </source>
</evidence>
<evidence type="ECO:0000256" key="5">
    <source>
        <dbReference type="ARBA" id="ARBA00022705"/>
    </source>
</evidence>
<evidence type="ECO:0000313" key="18">
    <source>
        <dbReference type="EMBL" id="AWM36383.1"/>
    </source>
</evidence>
<dbReference type="Gene3D" id="3.40.1360.10">
    <property type="match status" value="1"/>
</dbReference>
<dbReference type="SMART" id="SM00400">
    <property type="entry name" value="ZnF_CHCC"/>
    <property type="match status" value="1"/>
</dbReference>
<feature type="region of interest" description="Disordered" evidence="16">
    <location>
        <begin position="440"/>
        <end position="485"/>
    </location>
</feature>
<organism evidence="18 19">
    <name type="scientific">Gemmata obscuriglobus</name>
    <dbReference type="NCBI Taxonomy" id="114"/>
    <lineage>
        <taxon>Bacteria</taxon>
        <taxon>Pseudomonadati</taxon>
        <taxon>Planctomycetota</taxon>
        <taxon>Planctomycetia</taxon>
        <taxon>Gemmatales</taxon>
        <taxon>Gemmataceae</taxon>
        <taxon>Gemmata</taxon>
    </lineage>
</organism>
<dbReference type="InterPro" id="IPR013264">
    <property type="entry name" value="DNAG_N"/>
</dbReference>
<dbReference type="KEGG" id="gog:C1280_04675"/>
<proteinExistence type="inferred from homology"/>
<dbReference type="RefSeq" id="WP_010049962.1">
    <property type="nucleotide sequence ID" value="NZ_CP025958.1"/>
</dbReference>
<comment type="function">
    <text evidence="12 13">RNA polymerase that catalyzes the synthesis of short RNA molecules used as primers for DNA polymerase during DNA replication.</text>
</comment>
<reference evidence="18 19" key="1">
    <citation type="submission" date="2018-01" db="EMBL/GenBank/DDBJ databases">
        <title>G. obscuriglobus.</title>
        <authorList>
            <person name="Franke J."/>
            <person name="Blomberg W."/>
            <person name="Selmecki A."/>
        </authorList>
    </citation>
    <scope>NUCLEOTIDE SEQUENCE [LARGE SCALE GENOMIC DNA]</scope>
    <source>
        <strain evidence="18 19">DSM 5831</strain>
    </source>
</reference>
<keyword evidence="10 12" id="KW-0238">DNA-binding</keyword>
<keyword evidence="9" id="KW-0460">Magnesium</keyword>
<dbReference type="GO" id="GO:0003677">
    <property type="term" value="F:DNA binding"/>
    <property type="evidence" value="ECO:0007669"/>
    <property type="project" value="UniProtKB-KW"/>
</dbReference>
<comment type="subunit">
    <text evidence="12">Monomer. Interacts with DnaB.</text>
</comment>
<dbReference type="HAMAP" id="MF_00974">
    <property type="entry name" value="DNA_primase_DnaG"/>
    <property type="match status" value="1"/>
</dbReference>
<dbReference type="EC" id="2.7.7.101" evidence="12"/>
<comment type="domain">
    <text evidence="12">Contains an N-terminal zinc-binding domain, a central core domain that contains the primase activity, and a C-terminal DnaB-binding domain.</text>
</comment>
<dbReference type="SMART" id="SM00493">
    <property type="entry name" value="TOPRIM"/>
    <property type="match status" value="1"/>
</dbReference>
<dbReference type="InterPro" id="IPR037068">
    <property type="entry name" value="DNA_primase_core_N_sf"/>
</dbReference>
<evidence type="ECO:0000256" key="13">
    <source>
        <dbReference type="PIRNR" id="PIRNR002811"/>
    </source>
</evidence>
<dbReference type="GO" id="GO:0008270">
    <property type="term" value="F:zinc ion binding"/>
    <property type="evidence" value="ECO:0007669"/>
    <property type="project" value="UniProtKB-UniRule"/>
</dbReference>
<keyword evidence="6 12" id="KW-0479">Metal-binding</keyword>
<evidence type="ECO:0000256" key="12">
    <source>
        <dbReference type="HAMAP-Rule" id="MF_00974"/>
    </source>
</evidence>
<dbReference type="InterPro" id="IPR006171">
    <property type="entry name" value="TOPRIM_dom"/>
</dbReference>
<dbReference type="SUPFAM" id="SSF56731">
    <property type="entry name" value="DNA primase core"/>
    <property type="match status" value="1"/>
</dbReference>
<dbReference type="Pfam" id="PF13155">
    <property type="entry name" value="Toprim_2"/>
    <property type="match status" value="1"/>
</dbReference>
<dbReference type="PROSITE" id="PS50880">
    <property type="entry name" value="TOPRIM"/>
    <property type="match status" value="1"/>
</dbReference>
<feature type="coiled-coil region" evidence="15">
    <location>
        <begin position="574"/>
        <end position="603"/>
    </location>
</feature>
<evidence type="ECO:0000256" key="15">
    <source>
        <dbReference type="SAM" id="Coils"/>
    </source>
</evidence>
<dbReference type="OrthoDB" id="9803773at2"/>
<keyword evidence="7 12" id="KW-0863">Zinc-finger</keyword>
<sequence length="636" mass="70243">MPSDPVELTKQIKAASDIVAVVGSYINIVPAGKIFKAVCPFHNDTRPSLDIDPHRQRYKCWSCGAQGDVFAFVQNHEKVGFREARAILAAKAGIKLDEQQSPQDHHRTRLLEVMRWAQAKYAYQYLEGDLGEEARKYMGARKLSGKTTRDFGIGFAPINGDWLVKLALAEGVPTDTLVEVGLLAARDGQRGYYDRFRDRVMFPIKDVRGQVVGFGGRIMPNNPLAARGPKYYNSAETPLFHKKELLYGLDLARHANAGYLAVVEGYTDVMMAHQCGVPQVVATMGTALNPQHVAQLSRYAPKVVLLYDADAGGFAGVDRALEMFVSQDVELAVATLPDGLDPCDLLVKPGGTETFKEVLTSAADALDFKLNKLLERDPNPSVETKRRIADDILGVMASAPPMPGAAAQMKRELIVTRIAHRLGFKQETMWVRFGELRKDHEQKQREAQQKEQEGHRDGGRPTVTVRPDAVLPTTERPRGASKAGPAVAAERQLVELLLSDPLLVPVAAARLAPDEITHTGLRRILSELYGVHAAGGVPDLESLRERLADREDLFEVSQKLQFVGQQMQDREQWLARLLKRFAEMKAEAEARRAKEQLAGASDDEAIELLRRIQQTQQRPPKRGDNAGGPQPDAPAA</sequence>
<dbReference type="GO" id="GO:0003899">
    <property type="term" value="F:DNA-directed RNA polymerase activity"/>
    <property type="evidence" value="ECO:0007669"/>
    <property type="project" value="UniProtKB-UniRule"/>
</dbReference>
<evidence type="ECO:0000256" key="16">
    <source>
        <dbReference type="SAM" id="MobiDB-lite"/>
    </source>
</evidence>
<feature type="region of interest" description="Disordered" evidence="16">
    <location>
        <begin position="604"/>
        <end position="636"/>
    </location>
</feature>
<dbReference type="PANTHER" id="PTHR30313">
    <property type="entry name" value="DNA PRIMASE"/>
    <property type="match status" value="1"/>
</dbReference>
<evidence type="ECO:0000256" key="2">
    <source>
        <dbReference type="ARBA" id="ARBA00022515"/>
    </source>
</evidence>
<evidence type="ECO:0000313" key="19">
    <source>
        <dbReference type="Proteomes" id="UP000245802"/>
    </source>
</evidence>
<keyword evidence="19" id="KW-1185">Reference proteome</keyword>
<keyword evidence="2 12" id="KW-0639">Primosome</keyword>
<keyword evidence="5 12" id="KW-0235">DNA replication</keyword>
<evidence type="ECO:0000259" key="17">
    <source>
        <dbReference type="PROSITE" id="PS50880"/>
    </source>
</evidence>
<comment type="cofactor">
    <cofactor evidence="12 13 14">
        <name>Zn(2+)</name>
        <dbReference type="ChEBI" id="CHEBI:29105"/>
    </cofactor>
    <text evidence="12 13 14">Binds 1 zinc ion per monomer.</text>
</comment>
<dbReference type="Pfam" id="PF08275">
    <property type="entry name" value="DNAG_N"/>
    <property type="match status" value="1"/>
</dbReference>
<comment type="similarity">
    <text evidence="12 13">Belongs to the DnaG primase family.</text>
</comment>
<dbReference type="Gene3D" id="3.90.580.10">
    <property type="entry name" value="Zinc finger, CHC2-type domain"/>
    <property type="match status" value="1"/>
</dbReference>
<keyword evidence="8 12" id="KW-0862">Zinc</keyword>
<dbReference type="InterPro" id="IPR036977">
    <property type="entry name" value="DNA_primase_Znf_CHC2"/>
</dbReference>
<evidence type="ECO:0000256" key="14">
    <source>
        <dbReference type="PIRSR" id="PIRSR002811-1"/>
    </source>
</evidence>
<dbReference type="GO" id="GO:0000428">
    <property type="term" value="C:DNA-directed RNA polymerase complex"/>
    <property type="evidence" value="ECO:0007669"/>
    <property type="project" value="UniProtKB-KW"/>
</dbReference>
<evidence type="ECO:0000256" key="10">
    <source>
        <dbReference type="ARBA" id="ARBA00023125"/>
    </source>
</evidence>
<evidence type="ECO:0000256" key="7">
    <source>
        <dbReference type="ARBA" id="ARBA00022771"/>
    </source>
</evidence>
<accession>A0A2Z3GRH8</accession>
<dbReference type="GO" id="GO:0006269">
    <property type="term" value="P:DNA replication, synthesis of primer"/>
    <property type="evidence" value="ECO:0007669"/>
    <property type="project" value="UniProtKB-UniRule"/>
</dbReference>
<dbReference type="PANTHER" id="PTHR30313:SF2">
    <property type="entry name" value="DNA PRIMASE"/>
    <property type="match status" value="1"/>
</dbReference>
<keyword evidence="15" id="KW-0175">Coiled coil</keyword>
<dbReference type="Gene3D" id="3.90.980.10">
    <property type="entry name" value="DNA primase, catalytic core, N-terminal domain"/>
    <property type="match status" value="1"/>
</dbReference>